<sequence>MRVGVGVRHEQDIMRGETTVTDKVLRKMLSAFTAMRREIVGETMADDSSAKSTGIGTVKVKMFDGVVRTLANSGFMEVKRGASVAMKGEKVKNLYKLMGKTTVGGAVRVESCQERSSSVAQEVARVK</sequence>
<gene>
    <name evidence="1" type="ORF">TIFTF001_030644</name>
</gene>
<reference evidence="1" key="1">
    <citation type="submission" date="2023-07" db="EMBL/GenBank/DDBJ databases">
        <title>draft genome sequence of fig (Ficus carica).</title>
        <authorList>
            <person name="Takahashi T."/>
            <person name="Nishimura K."/>
        </authorList>
    </citation>
    <scope>NUCLEOTIDE SEQUENCE</scope>
</reference>
<evidence type="ECO:0000313" key="1">
    <source>
        <dbReference type="EMBL" id="GMN61559.1"/>
    </source>
</evidence>
<dbReference type="Proteomes" id="UP001187192">
    <property type="component" value="Unassembled WGS sequence"/>
</dbReference>
<comment type="caution">
    <text evidence="1">The sequence shown here is derived from an EMBL/GenBank/DDBJ whole genome shotgun (WGS) entry which is preliminary data.</text>
</comment>
<dbReference type="EMBL" id="BTGU01000113">
    <property type="protein sequence ID" value="GMN61559.1"/>
    <property type="molecule type" value="Genomic_DNA"/>
</dbReference>
<evidence type="ECO:0000313" key="2">
    <source>
        <dbReference type="Proteomes" id="UP001187192"/>
    </source>
</evidence>
<protein>
    <submittedName>
        <fullName evidence="1">Uncharacterized protein</fullName>
    </submittedName>
</protein>
<dbReference type="AlphaFoldDB" id="A0AA88DXY8"/>
<keyword evidence="2" id="KW-1185">Reference proteome</keyword>
<proteinExistence type="predicted"/>
<accession>A0AA88DXY8</accession>
<organism evidence="1 2">
    <name type="scientific">Ficus carica</name>
    <name type="common">Common fig</name>
    <dbReference type="NCBI Taxonomy" id="3494"/>
    <lineage>
        <taxon>Eukaryota</taxon>
        <taxon>Viridiplantae</taxon>
        <taxon>Streptophyta</taxon>
        <taxon>Embryophyta</taxon>
        <taxon>Tracheophyta</taxon>
        <taxon>Spermatophyta</taxon>
        <taxon>Magnoliopsida</taxon>
        <taxon>eudicotyledons</taxon>
        <taxon>Gunneridae</taxon>
        <taxon>Pentapetalae</taxon>
        <taxon>rosids</taxon>
        <taxon>fabids</taxon>
        <taxon>Rosales</taxon>
        <taxon>Moraceae</taxon>
        <taxon>Ficeae</taxon>
        <taxon>Ficus</taxon>
    </lineage>
</organism>
<name>A0AA88DXY8_FICCA</name>